<accession>A0A1I2G1G6</accession>
<proteinExistence type="inferred from homology"/>
<dbReference type="SUPFAM" id="SSF51004">
    <property type="entry name" value="C-terminal (heme d1) domain of cytochrome cd1-nitrite reductase"/>
    <property type="match status" value="1"/>
</dbReference>
<keyword evidence="4" id="KW-1185">Reference proteome</keyword>
<reference evidence="3 4" key="1">
    <citation type="submission" date="2016-10" db="EMBL/GenBank/DDBJ databases">
        <authorList>
            <person name="de Groot N.N."/>
        </authorList>
    </citation>
    <scope>NUCLEOTIDE SEQUENCE [LARGE SCALE GENOMIC DNA]</scope>
    <source>
        <strain evidence="3 4">CGMCC 1.9156</strain>
    </source>
</reference>
<dbReference type="EMBL" id="FONW01000002">
    <property type="protein sequence ID" value="SFF10978.1"/>
    <property type="molecule type" value="Genomic_DNA"/>
</dbReference>
<dbReference type="PANTHER" id="PTHR30344">
    <property type="entry name" value="6-PHOSPHOGLUCONOLACTONASE-RELATED"/>
    <property type="match status" value="1"/>
</dbReference>
<dbReference type="STRING" id="655355.SAMN05216283_102700"/>
<protein>
    <submittedName>
        <fullName evidence="3">6-phosphogluconolactonase</fullName>
    </submittedName>
</protein>
<dbReference type="InterPro" id="IPR050282">
    <property type="entry name" value="Cycloisomerase_2"/>
</dbReference>
<name>A0A1I2G1G6_9BACT</name>
<organism evidence="3 4">
    <name type="scientific">Sunxiuqinia elliptica</name>
    <dbReference type="NCBI Taxonomy" id="655355"/>
    <lineage>
        <taxon>Bacteria</taxon>
        <taxon>Pseudomonadati</taxon>
        <taxon>Bacteroidota</taxon>
        <taxon>Bacteroidia</taxon>
        <taxon>Marinilabiliales</taxon>
        <taxon>Prolixibacteraceae</taxon>
        <taxon>Sunxiuqinia</taxon>
    </lineage>
</organism>
<gene>
    <name evidence="3" type="ORF">SAMN05216283_102700</name>
</gene>
<evidence type="ECO:0000313" key="4">
    <source>
        <dbReference type="Proteomes" id="UP000198964"/>
    </source>
</evidence>
<dbReference type="PANTHER" id="PTHR30344:SF1">
    <property type="entry name" value="6-PHOSPHOGLUCONOLACTONASE"/>
    <property type="match status" value="1"/>
</dbReference>
<dbReference type="GO" id="GO:0017057">
    <property type="term" value="F:6-phosphogluconolactonase activity"/>
    <property type="evidence" value="ECO:0007669"/>
    <property type="project" value="TreeGrafter"/>
</dbReference>
<dbReference type="InterPro" id="IPR019405">
    <property type="entry name" value="Lactonase_7-beta_prop"/>
</dbReference>
<dbReference type="InterPro" id="IPR011048">
    <property type="entry name" value="Haem_d1_sf"/>
</dbReference>
<evidence type="ECO:0000256" key="2">
    <source>
        <dbReference type="ARBA" id="ARBA00022526"/>
    </source>
</evidence>
<dbReference type="InterPro" id="IPR015943">
    <property type="entry name" value="WD40/YVTN_repeat-like_dom_sf"/>
</dbReference>
<evidence type="ECO:0000313" key="3">
    <source>
        <dbReference type="EMBL" id="SFF10978.1"/>
    </source>
</evidence>
<evidence type="ECO:0000256" key="1">
    <source>
        <dbReference type="ARBA" id="ARBA00005564"/>
    </source>
</evidence>
<dbReference type="Proteomes" id="UP000198964">
    <property type="component" value="Unassembled WGS sequence"/>
</dbReference>
<sequence length="352" mass="38570">MNLYIGSYTQDGSPAPNPVGQGIGCFGFDAETGELSINNYIPLRNPSYLTLSEDGKYLYAVEELLPALTPHVFAYKLDKQGELFPINSQQLDGGYACHLAVVKGSLVVANYMSGDCLVFPIQNDGSLAPCQQQIQHHGASLNQQRQEGPHIHMAYPFDEDGLLLVDLGIDRVKAYRFNSSDSLWEDNLELDIVLPGGTGPRHLVSDQQANYFYLLSELSGEIFVFRKSKSSFDLVQQASVIPADYSGEFGGAAIRIHPNGRFLYASNRGADVIAVFEIIEGDKNRLSLVAFQACGGQTPRDFNIDPSGNWLLVANQDSNKLVVFKIDLEKGGLTRTSEIECGTPTAICWSPH</sequence>
<keyword evidence="2" id="KW-0313">Glucose metabolism</keyword>
<dbReference type="Pfam" id="PF10282">
    <property type="entry name" value="Lactonase"/>
    <property type="match status" value="1"/>
</dbReference>
<dbReference type="GO" id="GO:0006006">
    <property type="term" value="P:glucose metabolic process"/>
    <property type="evidence" value="ECO:0007669"/>
    <property type="project" value="UniProtKB-KW"/>
</dbReference>
<dbReference type="RefSeq" id="WP_093919333.1">
    <property type="nucleotide sequence ID" value="NZ_FONW01000002.1"/>
</dbReference>
<keyword evidence="2" id="KW-0119">Carbohydrate metabolism</keyword>
<dbReference type="AlphaFoldDB" id="A0A1I2G1G6"/>
<dbReference type="Gene3D" id="2.130.10.10">
    <property type="entry name" value="YVTN repeat-like/Quinoprotein amine dehydrogenase"/>
    <property type="match status" value="1"/>
</dbReference>
<comment type="similarity">
    <text evidence="1">Belongs to the cycloisomerase 2 family.</text>
</comment>